<dbReference type="PANTHER" id="PTHR46825">
    <property type="entry name" value="D-ALANYL-D-ALANINE-CARBOXYPEPTIDASE/ENDOPEPTIDASE AMPH"/>
    <property type="match status" value="1"/>
</dbReference>
<feature type="transmembrane region" description="Helical" evidence="1">
    <location>
        <begin position="575"/>
        <end position="594"/>
    </location>
</feature>
<feature type="transmembrane region" description="Helical" evidence="1">
    <location>
        <begin position="504"/>
        <end position="526"/>
    </location>
</feature>
<evidence type="ECO:0000256" key="1">
    <source>
        <dbReference type="SAM" id="Phobius"/>
    </source>
</evidence>
<organism evidence="3 4">
    <name type="scientific">Natronoglomus mannanivorans</name>
    <dbReference type="NCBI Taxonomy" id="2979990"/>
    <lineage>
        <taxon>Archaea</taxon>
        <taxon>Methanobacteriati</taxon>
        <taxon>Methanobacteriota</taxon>
        <taxon>Stenosarchaea group</taxon>
        <taxon>Halobacteria</taxon>
        <taxon>Halobacteriales</taxon>
        <taxon>Natrialbaceae</taxon>
        <taxon>Natronoglomus</taxon>
    </lineage>
</organism>
<evidence type="ECO:0000259" key="2">
    <source>
        <dbReference type="Pfam" id="PF00144"/>
    </source>
</evidence>
<dbReference type="InterPro" id="IPR001466">
    <property type="entry name" value="Beta-lactam-related"/>
</dbReference>
<dbReference type="InterPro" id="IPR012338">
    <property type="entry name" value="Beta-lactam/transpept-like"/>
</dbReference>
<dbReference type="EMBL" id="JAOPKB010000009">
    <property type="protein sequence ID" value="MCU4974013.1"/>
    <property type="molecule type" value="Genomic_DNA"/>
</dbReference>
<feature type="transmembrane region" description="Helical" evidence="1">
    <location>
        <begin position="458"/>
        <end position="477"/>
    </location>
</feature>
<keyword evidence="1" id="KW-0812">Transmembrane</keyword>
<dbReference type="Proteomes" id="UP001320972">
    <property type="component" value="Unassembled WGS sequence"/>
</dbReference>
<comment type="caution">
    <text evidence="3">The sequence shown here is derived from an EMBL/GenBank/DDBJ whole genome shotgun (WGS) entry which is preliminary data.</text>
</comment>
<dbReference type="PANTHER" id="PTHR46825:SF9">
    <property type="entry name" value="BETA-LACTAMASE-RELATED DOMAIN-CONTAINING PROTEIN"/>
    <property type="match status" value="1"/>
</dbReference>
<dbReference type="Gene3D" id="3.40.710.10">
    <property type="entry name" value="DD-peptidase/beta-lactamase superfamily"/>
    <property type="match status" value="1"/>
</dbReference>
<feature type="transmembrane region" description="Helical" evidence="1">
    <location>
        <begin position="538"/>
        <end position="563"/>
    </location>
</feature>
<sequence>MRTVPDDIESRVEKLVLESLDEYDIPGAAVAVVRDGEVTMAEGYGEADAEEGLPVEPTTPFRVGSVSKPVFWTAIARLLRRGELDDDVPVSEYLDDNFVSWDDPVTLAQLATHTGGFEPTNRNMWYDNPADGRSLPEHLDPMPAQTRSPGTVGQYSNHGVALAGQVLASVVGSSFPDAMDELLLEPAGMETASFHQPLPTDLYEAHASGHGGDRDGKFAGLGTAPAGALSASAADMARFMQLHLDDGRIDGEQVLDPDTVELIQQQWFTHHEELAGMALGFAEAYYGAYRIIRHAGGTPLDAFWTELRLVPELGFGLFLSYNDDSGQDPVIEIPETIIEEVLPEPDVTAPESDGRPTLADELEGTYRSLRRGAHEVDSIFLTLNADTIDVSIADDGALLLEDGDDTTRLVETSPLVFQDVETGEKVAFGEEDGEIAYLFMSGSPDAYECISSLESIQFHLLVLAVSLLGTGSGWLHWSPSRDDGESRREWFQSLRTDQRRRARFAAHLVGSAFSLFVVLFLVYLSFDFEGTFTEPSFLFRLLFVLPLVGAVAAVAALVLSVRVWQEAYWQLRTRVHYSFVVLSGLLVTGFLWYWNLLLPP</sequence>
<keyword evidence="4" id="KW-1185">Reference proteome</keyword>
<dbReference type="SUPFAM" id="SSF56601">
    <property type="entry name" value="beta-lactamase/transpeptidase-like"/>
    <property type="match status" value="1"/>
</dbReference>
<keyword evidence="1" id="KW-1133">Transmembrane helix</keyword>
<reference evidence="3 4" key="1">
    <citation type="submission" date="2022-09" db="EMBL/GenBank/DDBJ databases">
        <title>Enrichment on poylsaccharides allowed isolation of novel metabolic and taxonomic groups of Haloarchaea.</title>
        <authorList>
            <person name="Sorokin D.Y."/>
            <person name="Elcheninov A.G."/>
            <person name="Khizhniak T.V."/>
            <person name="Kolganova T.V."/>
            <person name="Kublanov I.V."/>
        </authorList>
    </citation>
    <scope>NUCLEOTIDE SEQUENCE [LARGE SCALE GENOMIC DNA]</scope>
    <source>
        <strain evidence="3 4">AArc-m2/3/4</strain>
    </source>
</reference>
<dbReference type="RefSeq" id="WP_338008278.1">
    <property type="nucleotide sequence ID" value="NZ_JAOPKB010000009.1"/>
</dbReference>
<keyword evidence="1" id="KW-0472">Membrane</keyword>
<evidence type="ECO:0000313" key="3">
    <source>
        <dbReference type="EMBL" id="MCU4974013.1"/>
    </source>
</evidence>
<feature type="domain" description="Beta-lactamase-related" evidence="2">
    <location>
        <begin position="13"/>
        <end position="328"/>
    </location>
</feature>
<dbReference type="Pfam" id="PF00144">
    <property type="entry name" value="Beta-lactamase"/>
    <property type="match status" value="1"/>
</dbReference>
<evidence type="ECO:0000313" key="4">
    <source>
        <dbReference type="Proteomes" id="UP001320972"/>
    </source>
</evidence>
<name>A0ABT2QGF2_9EURY</name>
<accession>A0ABT2QGF2</accession>
<protein>
    <submittedName>
        <fullName evidence="3">Beta-lactamase family protein</fullName>
    </submittedName>
</protein>
<dbReference type="InterPro" id="IPR050491">
    <property type="entry name" value="AmpC-like"/>
</dbReference>
<gene>
    <name evidence="3" type="ORF">OB955_14870</name>
</gene>
<proteinExistence type="predicted"/>